<accession>A0A3B0BK21</accession>
<dbReference type="OrthoDB" id="2623359at2"/>
<dbReference type="Proteomes" id="UP000282311">
    <property type="component" value="Unassembled WGS sequence"/>
</dbReference>
<dbReference type="EMBL" id="RBAH01000025">
    <property type="protein sequence ID" value="RKN74195.1"/>
    <property type="molecule type" value="Genomic_DNA"/>
</dbReference>
<evidence type="ECO:0000313" key="1">
    <source>
        <dbReference type="EMBL" id="RKN74195.1"/>
    </source>
</evidence>
<comment type="caution">
    <text evidence="1">The sequence shown here is derived from an EMBL/GenBank/DDBJ whole genome shotgun (WGS) entry which is preliminary data.</text>
</comment>
<reference evidence="1 2" key="1">
    <citation type="journal article" date="2007" name="Int. J. Syst. Evol. Microbiol.">
        <title>Paenibacillus ginsengarvi sp. nov., isolated from soil from ginseng cultivation.</title>
        <authorList>
            <person name="Yoon M.H."/>
            <person name="Ten L.N."/>
            <person name="Im W.T."/>
        </authorList>
    </citation>
    <scope>NUCLEOTIDE SEQUENCE [LARGE SCALE GENOMIC DNA]</scope>
    <source>
        <strain evidence="1 2">KCTC 13059</strain>
    </source>
</reference>
<dbReference type="AlphaFoldDB" id="A0A3B0BK21"/>
<name>A0A3B0BK21_9BACL</name>
<keyword evidence="2" id="KW-1185">Reference proteome</keyword>
<gene>
    <name evidence="1" type="ORF">D7M11_27490</name>
</gene>
<organism evidence="1 2">
    <name type="scientific">Paenibacillus ginsengarvi</name>
    <dbReference type="NCBI Taxonomy" id="400777"/>
    <lineage>
        <taxon>Bacteria</taxon>
        <taxon>Bacillati</taxon>
        <taxon>Bacillota</taxon>
        <taxon>Bacilli</taxon>
        <taxon>Bacillales</taxon>
        <taxon>Paenibacillaceae</taxon>
        <taxon>Paenibacillus</taxon>
    </lineage>
</organism>
<dbReference type="RefSeq" id="WP_120750465.1">
    <property type="nucleotide sequence ID" value="NZ_RBAH01000025.1"/>
</dbReference>
<sequence length="102" mass="11687">MGIWVDKRHDPEHDGPAAAFDPFYAEFKLASDLPVWLKLQHDIRSGLEKLLAEHAYEGAALESRLKPINERIALYNEHVPNAYLRRACLTVGNFLVECEAWQ</sequence>
<protein>
    <submittedName>
        <fullName evidence="1">Uncharacterized protein</fullName>
    </submittedName>
</protein>
<evidence type="ECO:0000313" key="2">
    <source>
        <dbReference type="Proteomes" id="UP000282311"/>
    </source>
</evidence>
<proteinExistence type="predicted"/>